<dbReference type="InterPro" id="IPR051459">
    <property type="entry name" value="Cytochrome_c-type_DH"/>
</dbReference>
<dbReference type="SUPFAM" id="SSF46626">
    <property type="entry name" value="Cytochrome c"/>
    <property type="match status" value="3"/>
</dbReference>
<dbReference type="PANTHER" id="PTHR35008:SF8">
    <property type="entry name" value="ALCOHOL DEHYDROGENASE CYTOCHROME C SUBUNIT"/>
    <property type="match status" value="1"/>
</dbReference>
<dbReference type="GO" id="GO:0009055">
    <property type="term" value="F:electron transfer activity"/>
    <property type="evidence" value="ECO:0007669"/>
    <property type="project" value="InterPro"/>
</dbReference>
<accession>A0A086Y344</accession>
<dbReference type="GO" id="GO:0016614">
    <property type="term" value="F:oxidoreductase activity, acting on CH-OH group of donors"/>
    <property type="evidence" value="ECO:0007669"/>
    <property type="project" value="InterPro"/>
</dbReference>
<gene>
    <name evidence="11" type="ORF">CN97_18290</name>
</gene>
<keyword evidence="8" id="KW-0472">Membrane</keyword>
<evidence type="ECO:0000256" key="2">
    <source>
        <dbReference type="ARBA" id="ARBA00022475"/>
    </source>
</evidence>
<keyword evidence="5" id="KW-0732">Signal</keyword>
<dbReference type="eggNOG" id="COG2010">
    <property type="taxonomic scope" value="Bacteria"/>
</dbReference>
<organism evidence="11 12">
    <name type="scientific">Haematobacter massiliensis</name>
    <dbReference type="NCBI Taxonomy" id="195105"/>
    <lineage>
        <taxon>Bacteria</taxon>
        <taxon>Pseudomonadati</taxon>
        <taxon>Pseudomonadota</taxon>
        <taxon>Alphaproteobacteria</taxon>
        <taxon>Rhodobacterales</taxon>
        <taxon>Paracoccaceae</taxon>
        <taxon>Haematobacter</taxon>
    </lineage>
</organism>
<dbReference type="InterPro" id="IPR009056">
    <property type="entry name" value="Cyt_c-like_dom"/>
</dbReference>
<dbReference type="PIRSF" id="PIRSF000018">
    <property type="entry name" value="Mb_ADH_cyt_c"/>
    <property type="match status" value="1"/>
</dbReference>
<keyword evidence="2" id="KW-1003">Cell membrane</keyword>
<evidence type="ECO:0000256" key="8">
    <source>
        <dbReference type="ARBA" id="ARBA00023136"/>
    </source>
</evidence>
<dbReference type="PROSITE" id="PS51007">
    <property type="entry name" value="CYTC"/>
    <property type="match status" value="3"/>
</dbReference>
<evidence type="ECO:0000256" key="10">
    <source>
        <dbReference type="PIRSR" id="PIRSR000018-51"/>
    </source>
</evidence>
<feature type="binding site" description="covalent" evidence="9">
    <location>
        <position position="60"/>
    </location>
    <ligand>
        <name>heme c</name>
        <dbReference type="ChEBI" id="CHEBI:61717"/>
        <label>1</label>
    </ligand>
</feature>
<dbReference type="RefSeq" id="WP_035711690.1">
    <property type="nucleotide sequence ID" value="NZ_JGYG01000007.1"/>
</dbReference>
<keyword evidence="4 10" id="KW-0479">Metal-binding</keyword>
<keyword evidence="7 10" id="KW-0408">Iron</keyword>
<dbReference type="EMBL" id="JGYG01000007">
    <property type="protein sequence ID" value="KFI28694.1"/>
    <property type="molecule type" value="Genomic_DNA"/>
</dbReference>
<evidence type="ECO:0000256" key="9">
    <source>
        <dbReference type="PIRSR" id="PIRSR000018-50"/>
    </source>
</evidence>
<evidence type="ECO:0000256" key="5">
    <source>
        <dbReference type="ARBA" id="ARBA00022729"/>
    </source>
</evidence>
<dbReference type="GO" id="GO:0020037">
    <property type="term" value="F:heme binding"/>
    <property type="evidence" value="ECO:0007669"/>
    <property type="project" value="InterPro"/>
</dbReference>
<proteinExistence type="predicted"/>
<evidence type="ECO:0000256" key="4">
    <source>
        <dbReference type="ARBA" id="ARBA00022723"/>
    </source>
</evidence>
<dbReference type="STRING" id="195105.CN97_18290"/>
<protein>
    <submittedName>
        <fullName evidence="11">Aldehyde dehydrogenase</fullName>
    </submittedName>
</protein>
<feature type="binding site" description="axial binding residue" evidence="10">
    <location>
        <position position="209"/>
    </location>
    <ligand>
        <name>heme c</name>
        <dbReference type="ChEBI" id="CHEBI:61717"/>
        <label>2</label>
    </ligand>
    <ligandPart>
        <name>Fe</name>
        <dbReference type="ChEBI" id="CHEBI:18248"/>
    </ligandPart>
</feature>
<dbReference type="Pfam" id="PF00034">
    <property type="entry name" value="Cytochrom_C"/>
    <property type="match status" value="1"/>
</dbReference>
<dbReference type="GO" id="GO:0005506">
    <property type="term" value="F:iron ion binding"/>
    <property type="evidence" value="ECO:0007669"/>
    <property type="project" value="InterPro"/>
</dbReference>
<dbReference type="PANTHER" id="PTHR35008">
    <property type="entry name" value="BLL4482 PROTEIN-RELATED"/>
    <property type="match status" value="1"/>
</dbReference>
<evidence type="ECO:0000256" key="7">
    <source>
        <dbReference type="ARBA" id="ARBA00023004"/>
    </source>
</evidence>
<reference evidence="11 12" key="1">
    <citation type="submission" date="2014-03" db="EMBL/GenBank/DDBJ databases">
        <title>Genome of Haematobacter massiliensis CCUG 47968.</title>
        <authorList>
            <person name="Wang D."/>
            <person name="Wang G."/>
        </authorList>
    </citation>
    <scope>NUCLEOTIDE SEQUENCE [LARGE SCALE GENOMIC DNA]</scope>
    <source>
        <strain evidence="11 12">CCUG 47968</strain>
    </source>
</reference>
<dbReference type="Pfam" id="PF13442">
    <property type="entry name" value="Cytochrome_CBB3"/>
    <property type="match status" value="1"/>
</dbReference>
<keyword evidence="3 9" id="KW-0349">Heme</keyword>
<feature type="binding site" description="axial binding residue" evidence="10">
    <location>
        <position position="61"/>
    </location>
    <ligand>
        <name>heme c</name>
        <dbReference type="ChEBI" id="CHEBI:61717"/>
        <label>1</label>
    </ligand>
    <ligandPart>
        <name>Fe</name>
        <dbReference type="ChEBI" id="CHEBI:18248"/>
    </ligandPart>
</feature>
<dbReference type="GO" id="GO:0005886">
    <property type="term" value="C:plasma membrane"/>
    <property type="evidence" value="ECO:0007669"/>
    <property type="project" value="UniProtKB-SubCell"/>
</dbReference>
<dbReference type="OrthoDB" id="9811281at2"/>
<name>A0A086Y344_9RHOB</name>
<feature type="binding site" description="covalent" evidence="9">
    <location>
        <position position="340"/>
    </location>
    <ligand>
        <name>heme c</name>
        <dbReference type="ChEBI" id="CHEBI:61717"/>
        <label>3</label>
    </ligand>
</feature>
<keyword evidence="6" id="KW-0677">Repeat</keyword>
<keyword evidence="12" id="KW-1185">Reference proteome</keyword>
<comment type="caution">
    <text evidence="11">The sequence shown here is derived from an EMBL/GenBank/DDBJ whole genome shotgun (WGS) entry which is preliminary data.</text>
</comment>
<feature type="binding site" description="covalent" evidence="9">
    <location>
        <position position="57"/>
    </location>
    <ligand>
        <name>heme c</name>
        <dbReference type="ChEBI" id="CHEBI:61717"/>
        <label>1</label>
    </ligand>
</feature>
<evidence type="ECO:0000256" key="1">
    <source>
        <dbReference type="ARBA" id="ARBA00004236"/>
    </source>
</evidence>
<feature type="binding site" description="covalent" evidence="9">
    <location>
        <position position="208"/>
    </location>
    <ligand>
        <name>heme c</name>
        <dbReference type="ChEBI" id="CHEBI:61717"/>
        <label>2</label>
    </ligand>
</feature>
<dbReference type="AlphaFoldDB" id="A0A086Y344"/>
<evidence type="ECO:0000313" key="12">
    <source>
        <dbReference type="Proteomes" id="UP000028826"/>
    </source>
</evidence>
<feature type="binding site" description="covalent" evidence="9">
    <location>
        <position position="337"/>
    </location>
    <ligand>
        <name>heme c</name>
        <dbReference type="ChEBI" id="CHEBI:61717"/>
        <label>3</label>
    </ligand>
</feature>
<feature type="binding site" description="covalent" evidence="9">
    <location>
        <position position="205"/>
    </location>
    <ligand>
        <name>heme c</name>
        <dbReference type="ChEBI" id="CHEBI:61717"/>
        <label>2</label>
    </ligand>
</feature>
<sequence length="434" mass="46230">MIGRVLGGLAAIAVASAIGFGIYAWHPAIAPVARPAPDSFDPALVEKGRILAAAGYCATCHTASRDAAPYAGNYAMKTDFGTIYSSNITPDPETGIGTWSEAAFTRAMRQGIGQRGEHLFPAFPYDHFSRITDADISALYAYIMSSVPPVKAAKQANELPFPLDVRVLQAGWKLLFADLHPFVPNPEKPAEWNRGAYLAEGIAHCGACHTPRNRLGAERTDAQYEGAPIDNWYAPPLTARNPSGVPWRAADFHDYLATGATTYHGAAAGPMAPVVHAGIRQLPDSDLWAIGIYLGDIVGAAPADEAQNPAVLAALKAEAPQADYRLQEGQRLYATACASCHYNSGGIVKGRPDLGINSSTRLSDPANLIHVILDGLRADQGMTGIVMPAFGHALDDGQVAAIAAYLRATRTKERPWPDLEKAVARIRAEPPLAH</sequence>
<dbReference type="Gene3D" id="1.10.760.10">
    <property type="entry name" value="Cytochrome c-like domain"/>
    <property type="match status" value="2"/>
</dbReference>
<comment type="subcellular location">
    <subcellularLocation>
        <location evidence="1">Cell membrane</location>
    </subcellularLocation>
</comment>
<evidence type="ECO:0000256" key="6">
    <source>
        <dbReference type="ARBA" id="ARBA00022737"/>
    </source>
</evidence>
<dbReference type="InterPro" id="IPR036909">
    <property type="entry name" value="Cyt_c-like_dom_sf"/>
</dbReference>
<feature type="binding site" description="axial binding residue" evidence="10">
    <location>
        <position position="341"/>
    </location>
    <ligand>
        <name>heme c</name>
        <dbReference type="ChEBI" id="CHEBI:61717"/>
        <label>3</label>
    </ligand>
    <ligandPart>
        <name>Fe</name>
        <dbReference type="ChEBI" id="CHEBI:18248"/>
    </ligandPart>
</feature>
<dbReference type="Proteomes" id="UP000028826">
    <property type="component" value="Unassembled WGS sequence"/>
</dbReference>
<evidence type="ECO:0000313" key="11">
    <source>
        <dbReference type="EMBL" id="KFI28694.1"/>
    </source>
</evidence>
<dbReference type="InterPro" id="IPR014353">
    <property type="entry name" value="Membr-bd_ADH_cyt_c"/>
</dbReference>
<evidence type="ECO:0000256" key="3">
    <source>
        <dbReference type="ARBA" id="ARBA00022617"/>
    </source>
</evidence>
<comment type="cofactor">
    <cofactor evidence="9">
        <name>heme c</name>
        <dbReference type="ChEBI" id="CHEBI:61717"/>
    </cofactor>
    <text evidence="9">Binds 3 heme c groups covalently per subunit.</text>
</comment>